<keyword evidence="2" id="KW-1133">Transmembrane helix</keyword>
<dbReference type="EMBL" id="MKZS01000001">
    <property type="protein sequence ID" value="OLT61516.1"/>
    <property type="molecule type" value="Genomic_DNA"/>
</dbReference>
<feature type="transmembrane region" description="Helical" evidence="2">
    <location>
        <begin position="127"/>
        <end position="152"/>
    </location>
</feature>
<evidence type="ECO:0000313" key="3">
    <source>
        <dbReference type="EMBL" id="OLT61516.1"/>
    </source>
</evidence>
<proteinExistence type="predicted"/>
<sequence>MKIAVIETEQVRQYTRSHLSLQSKTAYQDFLDRLGKGEKIIGERPVNFHRPNCYHFQLSTGDLIIYCVEHKKNWLFESTEITVEVLIPQKILAQIVNHHPDPARLPKNLLHQLLSSSISIADNSQRLIFAVQLGAKLVPFILTIGATILMLLPQFTSSSLEEKIQPPPSKSGAVTEQRDQLADTESNRSP</sequence>
<reference evidence="3 4" key="1">
    <citation type="submission" date="2016-10" db="EMBL/GenBank/DDBJ databases">
        <title>Comparative genomics uncovers the prolific and rare metabolic potential of the cyanobacterial genus Moorea.</title>
        <authorList>
            <person name="Leao T."/>
            <person name="Castelao G."/>
            <person name="Korobeynikov A."/>
            <person name="Monroe E.A."/>
            <person name="Podell S."/>
            <person name="Glukhov E."/>
            <person name="Allen E."/>
            <person name="Gerwick W.H."/>
            <person name="Gerwick L."/>
        </authorList>
    </citation>
    <scope>NUCLEOTIDE SEQUENCE [LARGE SCALE GENOMIC DNA]</scope>
    <source>
        <strain evidence="3 4">PNG5-198</strain>
    </source>
</reference>
<accession>A0A1U7N6E9</accession>
<gene>
    <name evidence="3" type="ORF">BJP37_23395</name>
</gene>
<name>A0A1U7N6E9_9CYAN</name>
<keyword evidence="2" id="KW-0472">Membrane</keyword>
<keyword evidence="2" id="KW-0812">Transmembrane</keyword>
<comment type="caution">
    <text evidence="3">The sequence shown here is derived from an EMBL/GenBank/DDBJ whole genome shotgun (WGS) entry which is preliminary data.</text>
</comment>
<evidence type="ECO:0000256" key="2">
    <source>
        <dbReference type="SAM" id="Phobius"/>
    </source>
</evidence>
<dbReference type="AlphaFoldDB" id="A0A1U7N6E9"/>
<feature type="region of interest" description="Disordered" evidence="1">
    <location>
        <begin position="161"/>
        <end position="190"/>
    </location>
</feature>
<evidence type="ECO:0000313" key="4">
    <source>
        <dbReference type="Proteomes" id="UP000186657"/>
    </source>
</evidence>
<evidence type="ECO:0000256" key="1">
    <source>
        <dbReference type="SAM" id="MobiDB-lite"/>
    </source>
</evidence>
<organism evidence="3 4">
    <name type="scientific">Moorena bouillonii PNG</name>
    <dbReference type="NCBI Taxonomy" id="568701"/>
    <lineage>
        <taxon>Bacteria</taxon>
        <taxon>Bacillati</taxon>
        <taxon>Cyanobacteriota</taxon>
        <taxon>Cyanophyceae</taxon>
        <taxon>Coleofasciculales</taxon>
        <taxon>Coleofasciculaceae</taxon>
        <taxon>Moorena</taxon>
    </lineage>
</organism>
<protein>
    <submittedName>
        <fullName evidence="3">Uncharacterized protein</fullName>
    </submittedName>
</protein>
<keyword evidence="4" id="KW-1185">Reference proteome</keyword>
<dbReference type="Proteomes" id="UP000186657">
    <property type="component" value="Unassembled WGS sequence"/>
</dbReference>